<dbReference type="SUPFAM" id="SSF52141">
    <property type="entry name" value="Uracil-DNA glycosylase-like"/>
    <property type="match status" value="1"/>
</dbReference>
<dbReference type="PANTHER" id="PTHR42160:SF1">
    <property type="entry name" value="URACIL-DNA GLYCOSYLASE SUPERFAMILY PROTEIN"/>
    <property type="match status" value="1"/>
</dbReference>
<evidence type="ECO:0000259" key="1">
    <source>
        <dbReference type="SMART" id="SM00986"/>
    </source>
</evidence>
<organism evidence="2 3">
    <name type="scientific">Marinobacter salarius</name>
    <dbReference type="NCBI Taxonomy" id="1420917"/>
    <lineage>
        <taxon>Bacteria</taxon>
        <taxon>Pseudomonadati</taxon>
        <taxon>Pseudomonadota</taxon>
        <taxon>Gammaproteobacteria</taxon>
        <taxon>Pseudomonadales</taxon>
        <taxon>Marinobacteraceae</taxon>
        <taxon>Marinobacter</taxon>
    </lineage>
</organism>
<dbReference type="InterPro" id="IPR005122">
    <property type="entry name" value="Uracil-DNA_glycosylase-like"/>
</dbReference>
<name>A0A1W6K8Y5_9GAMM</name>
<sequence>MCRSRNRRFVANGLRLYGYVKWLCMQWPILLEWLAQMTSLYSRMPFGELVENVRQCRICEAQLPLGPRPVIQISQSARLLVVGQAPGRRVHDTGLPFNDPSGDRLRNWMGIDRDTFYDEQQLAILPMGFCYPGTGKNGDLPPRPECAPAWRGLLLERLEHVELTLVIGQYAHAWHLPGAKTSVTERVRQWREVWPAMLPLPHPSPRNNLWLRRNPWFEQEVIPELRRRVKDILDD</sequence>
<accession>A0A1W6K8Y5</accession>
<dbReference type="Proteomes" id="UP000193100">
    <property type="component" value="Chromosome"/>
</dbReference>
<dbReference type="SMART" id="SM00986">
    <property type="entry name" value="UDG"/>
    <property type="match status" value="1"/>
</dbReference>
<dbReference type="PANTHER" id="PTHR42160">
    <property type="entry name" value="URACIL-DNA GLYCOSYLASE SUPERFAMILY PROTEIN"/>
    <property type="match status" value="1"/>
</dbReference>
<dbReference type="EMBL" id="CP020931">
    <property type="protein sequence ID" value="ARM83769.1"/>
    <property type="molecule type" value="Genomic_DNA"/>
</dbReference>
<gene>
    <name evidence="2" type="ORF">MARSALSMR5_01688</name>
</gene>
<dbReference type="InterPro" id="IPR036895">
    <property type="entry name" value="Uracil-DNA_glycosylase-like_sf"/>
</dbReference>
<dbReference type="SMART" id="SM00987">
    <property type="entry name" value="UreE_C"/>
    <property type="match status" value="1"/>
</dbReference>
<dbReference type="Pfam" id="PF03167">
    <property type="entry name" value="UDG"/>
    <property type="match status" value="1"/>
</dbReference>
<dbReference type="STRING" id="1420917.AU15_18555"/>
<protein>
    <submittedName>
        <fullName evidence="2">Uracil DNA glycosylase superfamily protein</fullName>
    </submittedName>
</protein>
<evidence type="ECO:0000313" key="3">
    <source>
        <dbReference type="Proteomes" id="UP000193100"/>
    </source>
</evidence>
<reference evidence="2 3" key="1">
    <citation type="submission" date="2017-04" db="EMBL/GenBank/DDBJ databases">
        <title>Genome Sequence of Marinobacter salarius strain SMR5 Isolated from a culture of the Diatom Skeletonema marinoi.</title>
        <authorList>
            <person name="Topel M."/>
            <person name="Pinder M.I.M."/>
            <person name="Johansson O.N."/>
            <person name="Kourtchenko O."/>
            <person name="Godhe A."/>
            <person name="Clarke A.K."/>
        </authorList>
    </citation>
    <scope>NUCLEOTIDE SEQUENCE [LARGE SCALE GENOMIC DNA]</scope>
    <source>
        <strain evidence="2 3">SMR5</strain>
    </source>
</reference>
<evidence type="ECO:0000313" key="2">
    <source>
        <dbReference type="EMBL" id="ARM83769.1"/>
    </source>
</evidence>
<dbReference type="Gene3D" id="3.40.470.10">
    <property type="entry name" value="Uracil-DNA glycosylase-like domain"/>
    <property type="match status" value="1"/>
</dbReference>
<dbReference type="AlphaFoldDB" id="A0A1W6K8Y5"/>
<feature type="domain" description="Uracil-DNA glycosylase-like" evidence="1">
    <location>
        <begin position="70"/>
        <end position="226"/>
    </location>
</feature>
<dbReference type="InterPro" id="IPR047124">
    <property type="entry name" value="HI_0220.2"/>
</dbReference>
<proteinExistence type="predicted"/>
<dbReference type="CDD" id="cd10033">
    <property type="entry name" value="UDG_like"/>
    <property type="match status" value="1"/>
</dbReference>